<dbReference type="EMBL" id="BEZZ01000022">
    <property type="protein sequence ID" value="GCC23099.1"/>
    <property type="molecule type" value="Genomic_DNA"/>
</dbReference>
<reference evidence="2 3" key="1">
    <citation type="journal article" date="2018" name="Nat. Ecol. Evol.">
        <title>Shark genomes provide insights into elasmobranch evolution and the origin of vertebrates.</title>
        <authorList>
            <person name="Hara Y"/>
            <person name="Yamaguchi K"/>
            <person name="Onimaru K"/>
            <person name="Kadota M"/>
            <person name="Koyanagi M"/>
            <person name="Keeley SD"/>
            <person name="Tatsumi K"/>
            <person name="Tanaka K"/>
            <person name="Motone F"/>
            <person name="Kageyama Y"/>
            <person name="Nozu R"/>
            <person name="Adachi N"/>
            <person name="Nishimura O"/>
            <person name="Nakagawa R"/>
            <person name="Tanegashima C"/>
            <person name="Kiyatake I"/>
            <person name="Matsumoto R"/>
            <person name="Murakumo K"/>
            <person name="Nishida K"/>
            <person name="Terakita A"/>
            <person name="Kuratani S"/>
            <person name="Sato K"/>
            <person name="Hyodo S Kuraku.S."/>
        </authorList>
    </citation>
    <scope>NUCLEOTIDE SEQUENCE [LARGE SCALE GENOMIC DNA]</scope>
</reference>
<feature type="compositionally biased region" description="Basic and acidic residues" evidence="1">
    <location>
        <begin position="29"/>
        <end position="40"/>
    </location>
</feature>
<gene>
    <name evidence="2" type="ORF">chiPu_0001492</name>
</gene>
<sequence>MGRDGGGNNGADLNRRSLSRSLSSQIPARRPDRNKVDTTRPMRVSPPARTVRSPKKGRKARLFGDVGGEEDKTRTESCQTTFFCVSRMGEGGSGELEAGGWTTDPRGRHGTRDIRFPARGLQFPACIAGCQLPGVVDGFFLPPSAYGCPCEMDSKFSGATEHPLKTSESKRTIFRVLRSSSRIASRVGLDSQS</sequence>
<feature type="compositionally biased region" description="Basic residues" evidence="1">
    <location>
        <begin position="52"/>
        <end position="61"/>
    </location>
</feature>
<organism evidence="2 3">
    <name type="scientific">Chiloscyllium punctatum</name>
    <name type="common">Brownbanded bambooshark</name>
    <name type="synonym">Hemiscyllium punctatum</name>
    <dbReference type="NCBI Taxonomy" id="137246"/>
    <lineage>
        <taxon>Eukaryota</taxon>
        <taxon>Metazoa</taxon>
        <taxon>Chordata</taxon>
        <taxon>Craniata</taxon>
        <taxon>Vertebrata</taxon>
        <taxon>Chondrichthyes</taxon>
        <taxon>Elasmobranchii</taxon>
        <taxon>Galeomorphii</taxon>
        <taxon>Galeoidea</taxon>
        <taxon>Orectolobiformes</taxon>
        <taxon>Hemiscylliidae</taxon>
        <taxon>Chiloscyllium</taxon>
    </lineage>
</organism>
<dbReference type="AlphaFoldDB" id="A0A401RYB4"/>
<evidence type="ECO:0000313" key="3">
    <source>
        <dbReference type="Proteomes" id="UP000287033"/>
    </source>
</evidence>
<dbReference type="Proteomes" id="UP000287033">
    <property type="component" value="Unassembled WGS sequence"/>
</dbReference>
<proteinExistence type="predicted"/>
<evidence type="ECO:0000256" key="1">
    <source>
        <dbReference type="SAM" id="MobiDB-lite"/>
    </source>
</evidence>
<comment type="caution">
    <text evidence="2">The sequence shown here is derived from an EMBL/GenBank/DDBJ whole genome shotgun (WGS) entry which is preliminary data.</text>
</comment>
<feature type="region of interest" description="Disordered" evidence="1">
    <location>
        <begin position="1"/>
        <end position="72"/>
    </location>
</feature>
<protein>
    <submittedName>
        <fullName evidence="2">Uncharacterized protein</fullName>
    </submittedName>
</protein>
<name>A0A401RYB4_CHIPU</name>
<evidence type="ECO:0000313" key="2">
    <source>
        <dbReference type="EMBL" id="GCC23099.1"/>
    </source>
</evidence>
<keyword evidence="3" id="KW-1185">Reference proteome</keyword>
<accession>A0A401RYB4</accession>